<feature type="non-terminal residue" evidence="2">
    <location>
        <position position="1"/>
    </location>
</feature>
<reference evidence="2" key="1">
    <citation type="submission" date="2018-05" db="EMBL/GenBank/DDBJ databases">
        <authorList>
            <person name="Lanie J.A."/>
            <person name="Ng W.-L."/>
            <person name="Kazmierczak K.M."/>
            <person name="Andrzejewski T.M."/>
            <person name="Davidsen T.M."/>
            <person name="Wayne K.J."/>
            <person name="Tettelin H."/>
            <person name="Glass J.I."/>
            <person name="Rusch D."/>
            <person name="Podicherti R."/>
            <person name="Tsui H.-C.T."/>
            <person name="Winkler M.E."/>
        </authorList>
    </citation>
    <scope>NUCLEOTIDE SEQUENCE</scope>
</reference>
<dbReference type="EMBL" id="UINC01017590">
    <property type="protein sequence ID" value="SVA73091.1"/>
    <property type="molecule type" value="Genomic_DNA"/>
</dbReference>
<sequence>VYDSLKLEALGVPAIAICTEPFESGAHAMANLGGIPDYPFALIQHPIGSLTPEQIRERAIEAAPQVMRSLIARRA</sequence>
<protein>
    <recommendedName>
        <fullName evidence="1">UGSC-like domain-containing protein</fullName>
    </recommendedName>
</protein>
<name>A0A381Y8Y8_9ZZZZ</name>
<accession>A0A381Y8Y8</accession>
<proteinExistence type="predicted"/>
<dbReference type="Pfam" id="PF24696">
    <property type="entry name" value="UGSC"/>
    <property type="match status" value="1"/>
</dbReference>
<evidence type="ECO:0000313" key="2">
    <source>
        <dbReference type="EMBL" id="SVA73091.1"/>
    </source>
</evidence>
<dbReference type="InterPro" id="IPR057767">
    <property type="entry name" value="UGSC-like_dom"/>
</dbReference>
<organism evidence="2">
    <name type="scientific">marine metagenome</name>
    <dbReference type="NCBI Taxonomy" id="408172"/>
    <lineage>
        <taxon>unclassified sequences</taxon>
        <taxon>metagenomes</taxon>
        <taxon>ecological metagenomes</taxon>
    </lineage>
</organism>
<gene>
    <name evidence="2" type="ORF">METZ01_LOCUS125945</name>
</gene>
<feature type="domain" description="UGSC-like" evidence="1">
    <location>
        <begin position="1"/>
        <end position="70"/>
    </location>
</feature>
<dbReference type="AlphaFoldDB" id="A0A381Y8Y8"/>
<evidence type="ECO:0000259" key="1">
    <source>
        <dbReference type="Pfam" id="PF24696"/>
    </source>
</evidence>